<protein>
    <recommendedName>
        <fullName evidence="3">Nicotinate-nucleotide--dimethylbenzimidazole phosphoribosyltransferase</fullName>
    </recommendedName>
</protein>
<dbReference type="PANTHER" id="PTHR43463:SF1">
    <property type="entry name" value="NICOTINATE-NUCLEOTIDE--DIMETHYLBENZIMIDAZOLE PHOSPHORIBOSYLTRANSFERASE"/>
    <property type="match status" value="1"/>
</dbReference>
<dbReference type="Pfam" id="PF02277">
    <property type="entry name" value="DBI_PRT"/>
    <property type="match status" value="1"/>
</dbReference>
<proteinExistence type="predicted"/>
<sequence length="308" mass="33972">MNPIKNIGLGKINEIKDILKKHNCSNINNYCVVVFAGDNGISYEHTSSYTPFSSHEIVLKHLNKKSPTSFFLNRINKREYIVDIGLSTTVNNNEIIYKNIKKGTKNFLYEDALTKEEVIQAIKIGEKVWDTIYGTNFDIIGVGEIGVGDTICASAVVSSFLKVSPQKVVGRGSSDNKVLDKKNDIIKKALKIRTPNSNNIVDILARFGGLELASLVGFISKAAEKQTFIMLDGFVTTVAALLAVEVDNRCLKYLIASNLTEEIGHQIILKKLNIKPLIDLDLNYGEGLGSSIALFLAEMVTGINEFKL</sequence>
<dbReference type="RefSeq" id="WP_156203728.1">
    <property type="nucleotide sequence ID" value="NZ_CP046457.1"/>
</dbReference>
<dbReference type="AlphaFoldDB" id="A0A6I6DCA1"/>
<reference evidence="2" key="1">
    <citation type="journal article" date="2019" name="Microbiology">
        <title>Complete Genome Sequence of an Uncultured Bacterium of the Candidate Phylum Bipolaricaulota.</title>
        <authorList>
            <person name="Kadnikov V.V."/>
            <person name="Mardanov A.V."/>
            <person name="Beletsky A.V."/>
            <person name="Frank Y.A."/>
            <person name="Karnachuk O.V."/>
            <person name="Ravin N.V."/>
        </authorList>
    </citation>
    <scope>NUCLEOTIDE SEQUENCE [LARGE SCALE GENOMIC DNA]</scope>
</reference>
<dbReference type="KEGG" id="salq:SYNTR_1286"/>
<dbReference type="GO" id="GO:0008939">
    <property type="term" value="F:nicotinate-nucleotide-dimethylbenzimidazole phosphoribosyltransferase activity"/>
    <property type="evidence" value="ECO:0007669"/>
    <property type="project" value="InterPro"/>
</dbReference>
<dbReference type="Proteomes" id="UP000426444">
    <property type="component" value="Chromosome"/>
</dbReference>
<evidence type="ECO:0008006" key="3">
    <source>
        <dbReference type="Google" id="ProtNLM"/>
    </source>
</evidence>
<dbReference type="InterPro" id="IPR003200">
    <property type="entry name" value="Nict_dMeBzImd_PRibTrfase"/>
</dbReference>
<name>A0A6I6DCA1_9FIRM</name>
<dbReference type="PANTHER" id="PTHR43463">
    <property type="entry name" value="NICOTINATE-NUCLEOTIDE--DIMETHYLBENZIMIDAZOLE PHOSPHORIBOSYLTRANSFERASE"/>
    <property type="match status" value="1"/>
</dbReference>
<dbReference type="InterPro" id="IPR036087">
    <property type="entry name" value="Nict_dMeBzImd_PRibTrfase_sf"/>
</dbReference>
<keyword evidence="2" id="KW-1185">Reference proteome</keyword>
<dbReference type="SUPFAM" id="SSF52733">
    <property type="entry name" value="Nicotinate mononucleotide:5,6-dimethylbenzimidazole phosphoribosyltransferase (CobT)"/>
    <property type="match status" value="1"/>
</dbReference>
<dbReference type="OrthoDB" id="9781491at2"/>
<dbReference type="EMBL" id="CP046457">
    <property type="protein sequence ID" value="QGT99879.1"/>
    <property type="molecule type" value="Genomic_DNA"/>
</dbReference>
<evidence type="ECO:0000313" key="2">
    <source>
        <dbReference type="Proteomes" id="UP000426444"/>
    </source>
</evidence>
<dbReference type="CDD" id="cd02439">
    <property type="entry name" value="DMB-PRT_CobT"/>
    <property type="match status" value="1"/>
</dbReference>
<organism evidence="1 2">
    <name type="scientific">Candidatus Syntrophocurvum alkaliphilum</name>
    <dbReference type="NCBI Taxonomy" id="2293317"/>
    <lineage>
        <taxon>Bacteria</taxon>
        <taxon>Bacillati</taxon>
        <taxon>Bacillota</taxon>
        <taxon>Clostridia</taxon>
        <taxon>Eubacteriales</taxon>
        <taxon>Syntrophomonadaceae</taxon>
        <taxon>Candidatus Syntrophocurvum</taxon>
    </lineage>
</organism>
<gene>
    <name evidence="1" type="ORF">SYNTR_1286</name>
</gene>
<evidence type="ECO:0000313" key="1">
    <source>
        <dbReference type="EMBL" id="QGT99879.1"/>
    </source>
</evidence>
<accession>A0A6I6DCA1</accession>
<dbReference type="Gene3D" id="3.40.50.10210">
    <property type="match status" value="1"/>
</dbReference>